<dbReference type="InterPro" id="IPR012944">
    <property type="entry name" value="SusD_RagB_dom"/>
</dbReference>
<dbReference type="InterPro" id="IPR033985">
    <property type="entry name" value="SusD-like_N"/>
</dbReference>
<keyword evidence="5" id="KW-0998">Cell outer membrane</keyword>
<dbReference type="Gene3D" id="1.25.40.390">
    <property type="match status" value="1"/>
</dbReference>
<accession>A0A923T992</accession>
<protein>
    <submittedName>
        <fullName evidence="8">RagB/SusD family nutrient uptake outer membrane protein</fullName>
    </submittedName>
</protein>
<reference evidence="8" key="1">
    <citation type="submission" date="2020-08" db="EMBL/GenBank/DDBJ databases">
        <title>Lewinella bacteria from marine environments.</title>
        <authorList>
            <person name="Zhong Y."/>
        </authorList>
    </citation>
    <scope>NUCLEOTIDE SEQUENCE</scope>
    <source>
        <strain evidence="8">KCTC 42187</strain>
    </source>
</reference>
<organism evidence="8 9">
    <name type="scientific">Neolewinella lacunae</name>
    <dbReference type="NCBI Taxonomy" id="1517758"/>
    <lineage>
        <taxon>Bacteria</taxon>
        <taxon>Pseudomonadati</taxon>
        <taxon>Bacteroidota</taxon>
        <taxon>Saprospiria</taxon>
        <taxon>Saprospirales</taxon>
        <taxon>Lewinellaceae</taxon>
        <taxon>Neolewinella</taxon>
    </lineage>
</organism>
<evidence type="ECO:0000313" key="8">
    <source>
        <dbReference type="EMBL" id="MBC6994813.1"/>
    </source>
</evidence>
<evidence type="ECO:0000256" key="2">
    <source>
        <dbReference type="ARBA" id="ARBA00006275"/>
    </source>
</evidence>
<dbReference type="PROSITE" id="PS51257">
    <property type="entry name" value="PROKAR_LIPOPROTEIN"/>
    <property type="match status" value="1"/>
</dbReference>
<feature type="domain" description="RagB/SusD" evidence="6">
    <location>
        <begin position="369"/>
        <end position="491"/>
    </location>
</feature>
<keyword evidence="3" id="KW-0732">Signal</keyword>
<evidence type="ECO:0000256" key="5">
    <source>
        <dbReference type="ARBA" id="ARBA00023237"/>
    </source>
</evidence>
<evidence type="ECO:0000256" key="1">
    <source>
        <dbReference type="ARBA" id="ARBA00004442"/>
    </source>
</evidence>
<dbReference type="Pfam" id="PF14322">
    <property type="entry name" value="SusD-like_3"/>
    <property type="match status" value="1"/>
</dbReference>
<dbReference type="RefSeq" id="WP_187466883.1">
    <property type="nucleotide sequence ID" value="NZ_JACSIT010000104.1"/>
</dbReference>
<dbReference type="Gene3D" id="1.25.40.900">
    <property type="match status" value="1"/>
</dbReference>
<dbReference type="GO" id="GO:0009279">
    <property type="term" value="C:cell outer membrane"/>
    <property type="evidence" value="ECO:0007669"/>
    <property type="project" value="UniProtKB-SubCell"/>
</dbReference>
<dbReference type="CDD" id="cd08977">
    <property type="entry name" value="SusD"/>
    <property type="match status" value="1"/>
</dbReference>
<sequence length="491" mass="54402">MKTTNCFFAGFLLFGVILLVSSGCKDFLTVAPADELSREETFSTLRGTNAAVVGIYLLLGDGNYYRDKMLMYPEMAGNAQPALRPGDNLPGTGPTANTYNEAYQFTYQPEYQDNTLGSFYDYLYRCLYQINDVLANIDQLTEGSEAERNSLKGEALAMRAIVHFDLVRLFAQSPQFSSGANHPGIVIADRLPQFTDQQDRASVAEVYAFIEQDLAQAASLIDARYSQRSEGPFWLTSTVITAYQARVAAYLQAWEAVIAFTNALLASPSPIQAAPALAPADRYLEEWRTNQLSERIFALDLSRVTTPSSLGLSALIGAGISEPVLNISSDLVALYPPEDLRRELLVMTGGGGTVSDKYRLDPGNTRLPDPILLRTSELYLLRAEAYAALGRTAEAQADYNLIHQRANPGAINIDLESEALQEAIRTERRRELALEGHYLFDLSRWGQPVDRDACLEFVLTCDLDYPDYRYALPIPQAAIFNNPNLVQNEGY</sequence>
<evidence type="ECO:0000259" key="6">
    <source>
        <dbReference type="Pfam" id="PF07980"/>
    </source>
</evidence>
<comment type="subcellular location">
    <subcellularLocation>
        <location evidence="1">Cell outer membrane</location>
    </subcellularLocation>
</comment>
<proteinExistence type="inferred from homology"/>
<comment type="caution">
    <text evidence="8">The sequence shown here is derived from an EMBL/GenBank/DDBJ whole genome shotgun (WGS) entry which is preliminary data.</text>
</comment>
<keyword evidence="9" id="KW-1185">Reference proteome</keyword>
<dbReference type="EMBL" id="JACSIT010000104">
    <property type="protein sequence ID" value="MBC6994813.1"/>
    <property type="molecule type" value="Genomic_DNA"/>
</dbReference>
<feature type="domain" description="SusD-like N-terminal" evidence="7">
    <location>
        <begin position="100"/>
        <end position="227"/>
    </location>
</feature>
<name>A0A923T992_9BACT</name>
<dbReference type="Pfam" id="PF07980">
    <property type="entry name" value="SusD_RagB"/>
    <property type="match status" value="1"/>
</dbReference>
<evidence type="ECO:0000313" key="9">
    <source>
        <dbReference type="Proteomes" id="UP000650081"/>
    </source>
</evidence>
<evidence type="ECO:0000259" key="7">
    <source>
        <dbReference type="Pfam" id="PF14322"/>
    </source>
</evidence>
<dbReference type="SUPFAM" id="SSF48452">
    <property type="entry name" value="TPR-like"/>
    <property type="match status" value="1"/>
</dbReference>
<dbReference type="InterPro" id="IPR011990">
    <property type="entry name" value="TPR-like_helical_dom_sf"/>
</dbReference>
<dbReference type="Gene3D" id="2.20.20.130">
    <property type="match status" value="1"/>
</dbReference>
<evidence type="ECO:0000256" key="3">
    <source>
        <dbReference type="ARBA" id="ARBA00022729"/>
    </source>
</evidence>
<evidence type="ECO:0000256" key="4">
    <source>
        <dbReference type="ARBA" id="ARBA00023136"/>
    </source>
</evidence>
<comment type="similarity">
    <text evidence="2">Belongs to the SusD family.</text>
</comment>
<gene>
    <name evidence="8" type="ORF">H9S92_11600</name>
</gene>
<dbReference type="AlphaFoldDB" id="A0A923T992"/>
<dbReference type="Proteomes" id="UP000650081">
    <property type="component" value="Unassembled WGS sequence"/>
</dbReference>
<keyword evidence="4" id="KW-0472">Membrane</keyword>